<keyword evidence="8" id="KW-0347">Helicase</keyword>
<dbReference type="GO" id="GO:0005524">
    <property type="term" value="F:ATP binding"/>
    <property type="evidence" value="ECO:0007669"/>
    <property type="project" value="InterPro"/>
</dbReference>
<evidence type="ECO:0000259" key="7">
    <source>
        <dbReference type="SMART" id="SM00278"/>
    </source>
</evidence>
<dbReference type="NCBIfam" id="TIGR00084">
    <property type="entry name" value="ruvA"/>
    <property type="match status" value="1"/>
</dbReference>
<dbReference type="InterPro" id="IPR000085">
    <property type="entry name" value="RuvA"/>
</dbReference>
<keyword evidence="8" id="KW-0067">ATP-binding</keyword>
<comment type="function">
    <text evidence="6">The RuvA-RuvB-RuvC complex processes Holliday junction (HJ) DNA during genetic recombination and DNA repair, while the RuvA-RuvB complex plays an important role in the rescue of blocked DNA replication forks via replication fork reversal (RFR). RuvA specifically binds to HJ cruciform DNA, conferring on it an open structure. The RuvB hexamer acts as an ATP-dependent pump, pulling dsDNA into and through the RuvAB complex. HJ branch migration allows RuvC to scan DNA until it finds its consensus sequence, where it cleaves and resolves the cruciform DNA.</text>
</comment>
<dbReference type="InterPro" id="IPR012340">
    <property type="entry name" value="NA-bd_OB-fold"/>
</dbReference>
<dbReference type="OrthoDB" id="5293449at2"/>
<dbReference type="CDD" id="cd14332">
    <property type="entry name" value="UBA_RuvA_C"/>
    <property type="match status" value="1"/>
</dbReference>
<evidence type="ECO:0000256" key="5">
    <source>
        <dbReference type="ARBA" id="ARBA00023204"/>
    </source>
</evidence>
<evidence type="ECO:0000256" key="6">
    <source>
        <dbReference type="HAMAP-Rule" id="MF_00031"/>
    </source>
</evidence>
<feature type="domain" description="Helix-hairpin-helix DNA-binding motif class 1" evidence="7">
    <location>
        <begin position="72"/>
        <end position="91"/>
    </location>
</feature>
<comment type="similarity">
    <text evidence="6">Belongs to the RuvA family.</text>
</comment>
<keyword evidence="2 6" id="KW-0227">DNA damage</keyword>
<comment type="subcellular location">
    <subcellularLocation>
        <location evidence="6">Cytoplasm</location>
    </subcellularLocation>
</comment>
<sequence length="204" mass="22591">MIAYVKGKITGITDEAVLVEAHGVGYEVICPNPFQFQMEEGKEALVHTYHYVREDAQTLFGFKNTEDKFLFQKLLGVSGIGPKNALQILAGVNVEEFVAAIEREDDKFLTSFQGVGKKTARQMILDLKGKLVYMVSLTAIEASAGTQSNTAKKRIALEDAEDAMRALGYQEREIKAILPQLKKEDSDSADYLIKKGLALLSQKK</sequence>
<dbReference type="SUPFAM" id="SSF47781">
    <property type="entry name" value="RuvA domain 2-like"/>
    <property type="match status" value="1"/>
</dbReference>
<dbReference type="GO" id="GO:0005737">
    <property type="term" value="C:cytoplasm"/>
    <property type="evidence" value="ECO:0007669"/>
    <property type="project" value="UniProtKB-SubCell"/>
</dbReference>
<keyword evidence="3 6" id="KW-0238">DNA-binding</keyword>
<dbReference type="GO" id="GO:0009378">
    <property type="term" value="F:four-way junction helicase activity"/>
    <property type="evidence" value="ECO:0007669"/>
    <property type="project" value="InterPro"/>
</dbReference>
<dbReference type="InterPro" id="IPR013849">
    <property type="entry name" value="DNA_helicase_Holl-junc_RuvA_I"/>
</dbReference>
<dbReference type="GO" id="GO:0009379">
    <property type="term" value="C:Holliday junction helicase complex"/>
    <property type="evidence" value="ECO:0007669"/>
    <property type="project" value="InterPro"/>
</dbReference>
<dbReference type="Pfam" id="PF07499">
    <property type="entry name" value="RuvA_C"/>
    <property type="match status" value="1"/>
</dbReference>
<comment type="domain">
    <text evidence="6">Has three domains with a flexible linker between the domains II and III and assumes an 'L' shape. Domain III is highly mobile and contacts RuvB.</text>
</comment>
<proteinExistence type="inferred from homology"/>
<dbReference type="InterPro" id="IPR003583">
    <property type="entry name" value="Hlx-hairpin-Hlx_DNA-bd_motif"/>
</dbReference>
<keyword evidence="1 6" id="KW-0963">Cytoplasm</keyword>
<evidence type="ECO:0000313" key="9">
    <source>
        <dbReference type="Proteomes" id="UP000198666"/>
    </source>
</evidence>
<dbReference type="Pfam" id="PF01330">
    <property type="entry name" value="RuvA_N"/>
    <property type="match status" value="1"/>
</dbReference>
<dbReference type="GO" id="GO:0006281">
    <property type="term" value="P:DNA repair"/>
    <property type="evidence" value="ECO:0007669"/>
    <property type="project" value="UniProtKB-UniRule"/>
</dbReference>
<evidence type="ECO:0000313" key="8">
    <source>
        <dbReference type="EMBL" id="SDD16527.1"/>
    </source>
</evidence>
<keyword evidence="8" id="KW-0378">Hydrolase</keyword>
<reference evidence="9" key="1">
    <citation type="submission" date="2016-10" db="EMBL/GenBank/DDBJ databases">
        <authorList>
            <person name="Varghese N."/>
            <person name="Submissions S."/>
        </authorList>
    </citation>
    <scope>NUCLEOTIDE SEQUENCE [LARGE SCALE GENOMIC DNA]</scope>
    <source>
        <strain evidence="9">DSM 21620</strain>
    </source>
</reference>
<gene>
    <name evidence="6" type="primary">ruvA</name>
    <name evidence="8" type="ORF">SAMN05421663_107127</name>
</gene>
<dbReference type="GO" id="GO:0048476">
    <property type="term" value="C:Holliday junction resolvase complex"/>
    <property type="evidence" value="ECO:0007669"/>
    <property type="project" value="UniProtKB-UniRule"/>
</dbReference>
<dbReference type="Gene3D" id="1.10.8.10">
    <property type="entry name" value="DNA helicase RuvA subunit, C-terminal domain"/>
    <property type="match status" value="1"/>
</dbReference>
<dbReference type="SMART" id="SM00278">
    <property type="entry name" value="HhH1"/>
    <property type="match status" value="2"/>
</dbReference>
<evidence type="ECO:0000256" key="1">
    <source>
        <dbReference type="ARBA" id="ARBA00022490"/>
    </source>
</evidence>
<keyword evidence="5 6" id="KW-0234">DNA repair</keyword>
<keyword evidence="4 6" id="KW-0233">DNA recombination</keyword>
<dbReference type="RefSeq" id="WP_093727739.1">
    <property type="nucleotide sequence ID" value="NZ_FMZB01000007.1"/>
</dbReference>
<accession>A0A1G6SK46</accession>
<keyword evidence="8" id="KW-0547">Nucleotide-binding</keyword>
<dbReference type="SUPFAM" id="SSF50249">
    <property type="entry name" value="Nucleic acid-binding proteins"/>
    <property type="match status" value="1"/>
</dbReference>
<evidence type="ECO:0000256" key="2">
    <source>
        <dbReference type="ARBA" id="ARBA00022763"/>
    </source>
</evidence>
<dbReference type="AlphaFoldDB" id="A0A1G6SK46"/>
<keyword evidence="9" id="KW-1185">Reference proteome</keyword>
<dbReference type="HAMAP" id="MF_00031">
    <property type="entry name" value="DNA_HJ_migration_RuvA"/>
    <property type="match status" value="1"/>
</dbReference>
<dbReference type="Gene3D" id="2.40.50.140">
    <property type="entry name" value="Nucleic acid-binding proteins"/>
    <property type="match status" value="1"/>
</dbReference>
<dbReference type="GO" id="GO:0000400">
    <property type="term" value="F:four-way junction DNA binding"/>
    <property type="evidence" value="ECO:0007669"/>
    <property type="project" value="UniProtKB-UniRule"/>
</dbReference>
<dbReference type="Proteomes" id="UP000198666">
    <property type="component" value="Unassembled WGS sequence"/>
</dbReference>
<dbReference type="InterPro" id="IPR010994">
    <property type="entry name" value="RuvA_2-like"/>
</dbReference>
<dbReference type="Pfam" id="PF14520">
    <property type="entry name" value="HHH_5"/>
    <property type="match status" value="1"/>
</dbReference>
<dbReference type="EMBL" id="FMZB01000007">
    <property type="protein sequence ID" value="SDD16527.1"/>
    <property type="molecule type" value="Genomic_DNA"/>
</dbReference>
<dbReference type="InterPro" id="IPR036267">
    <property type="entry name" value="RuvA_C_sf"/>
</dbReference>
<evidence type="ECO:0000256" key="3">
    <source>
        <dbReference type="ARBA" id="ARBA00023125"/>
    </source>
</evidence>
<dbReference type="STRING" id="361279.SAMN05421663_107127"/>
<dbReference type="Gene3D" id="1.10.150.20">
    <property type="entry name" value="5' to 3' exonuclease, C-terminal subdomain"/>
    <property type="match status" value="1"/>
</dbReference>
<feature type="domain" description="Helix-hairpin-helix DNA-binding motif class 1" evidence="7">
    <location>
        <begin position="107"/>
        <end position="126"/>
    </location>
</feature>
<comment type="caution">
    <text evidence="6">Lacks conserved residue(s) required for the propagation of feature annotation.</text>
</comment>
<dbReference type="InterPro" id="IPR011114">
    <property type="entry name" value="RuvA_C"/>
</dbReference>
<protein>
    <recommendedName>
        <fullName evidence="6">Holliday junction branch migration complex subunit RuvA</fullName>
    </recommendedName>
</protein>
<organism evidence="8 9">
    <name type="scientific">Terribacillus halophilus</name>
    <dbReference type="NCBI Taxonomy" id="361279"/>
    <lineage>
        <taxon>Bacteria</taxon>
        <taxon>Bacillati</taxon>
        <taxon>Bacillota</taxon>
        <taxon>Bacilli</taxon>
        <taxon>Bacillales</taxon>
        <taxon>Bacillaceae</taxon>
        <taxon>Terribacillus</taxon>
    </lineage>
</organism>
<comment type="subunit">
    <text evidence="6">Homotetramer. Forms an RuvA(8)-RuvB(12)-Holliday junction (HJ) complex. HJ DNA is sandwiched between 2 RuvA tetramers; dsDNA enters through RuvA and exits via RuvB. An RuvB hexamer assembles on each DNA strand where it exits the tetramer. Each RuvB hexamer is contacted by two RuvA subunits (via domain III) on 2 adjacent RuvB subunits; this complex drives branch migration. In the full resolvosome a probable DNA-RuvA(4)-RuvB(12)-RuvC(2) complex forms which resolves the HJ.</text>
</comment>
<evidence type="ECO:0000256" key="4">
    <source>
        <dbReference type="ARBA" id="ARBA00023172"/>
    </source>
</evidence>
<name>A0A1G6SK46_9BACI</name>
<dbReference type="SUPFAM" id="SSF46929">
    <property type="entry name" value="DNA helicase RuvA subunit, C-terminal domain"/>
    <property type="match status" value="1"/>
</dbReference>
<dbReference type="GO" id="GO:0006310">
    <property type="term" value="P:DNA recombination"/>
    <property type="evidence" value="ECO:0007669"/>
    <property type="project" value="UniProtKB-UniRule"/>
</dbReference>
<feature type="region of interest" description="Domain III" evidence="6">
    <location>
        <begin position="147"/>
        <end position="204"/>
    </location>
</feature>